<comment type="caution">
    <text evidence="1">The sequence shown here is derived from an EMBL/GenBank/DDBJ whole genome shotgun (WGS) entry which is preliminary data.</text>
</comment>
<sequence>MLSFTANRAGRCDFGQLQLFWSSVQRQLLVDPTNSGGCVSGINIVAYKATQDSSNDPDVAAILSNSNRPTLISLNRFEKKNNVALAVEAFARIRAQEPDSTNLRLVLGGSTFIVIRQMS</sequence>
<dbReference type="Proteomes" id="UP001163798">
    <property type="component" value="Unassembled WGS sequence"/>
</dbReference>
<reference evidence="1" key="1">
    <citation type="submission" date="2022-08" db="EMBL/GenBank/DDBJ databases">
        <authorList>
            <consortium name="DOE Joint Genome Institute"/>
            <person name="Min B."/>
            <person name="Riley R."/>
            <person name="Sierra-Patev S."/>
            <person name="Naranjo-Ortiz M."/>
            <person name="Looney B."/>
            <person name="Konkel Z."/>
            <person name="Slot J.C."/>
            <person name="Sakamoto Y."/>
            <person name="Steenwyk J.L."/>
            <person name="Rokas A."/>
            <person name="Carro J."/>
            <person name="Camarero S."/>
            <person name="Ferreira P."/>
            <person name="Molpeceres G."/>
            <person name="Ruiz-Duenas F.J."/>
            <person name="Serrano A."/>
            <person name="Henrissat B."/>
            <person name="Drula E."/>
            <person name="Hughes K.W."/>
            <person name="Mata J.L."/>
            <person name="Ishikawa N.K."/>
            <person name="Vargas-Isla R."/>
            <person name="Ushijima S."/>
            <person name="Smith C.A."/>
            <person name="Ahrendt S."/>
            <person name="Andreopoulos W."/>
            <person name="He G."/>
            <person name="Labutti K."/>
            <person name="Lipzen A."/>
            <person name="Ng V."/>
            <person name="Sandor L."/>
            <person name="Barry K."/>
            <person name="Martinez A.T."/>
            <person name="Xiao Y."/>
            <person name="Gibbons J.G."/>
            <person name="Terashima K."/>
            <person name="Hibbett D.S."/>
            <person name="Grigoriev I.V."/>
        </authorList>
    </citation>
    <scope>NUCLEOTIDE SEQUENCE</scope>
    <source>
        <strain evidence="1">TFB10291</strain>
    </source>
</reference>
<dbReference type="EMBL" id="MU794914">
    <property type="protein sequence ID" value="KAJ3779440.1"/>
    <property type="molecule type" value="Genomic_DNA"/>
</dbReference>
<proteinExistence type="predicted"/>
<evidence type="ECO:0000313" key="1">
    <source>
        <dbReference type="EMBL" id="KAJ3779440.1"/>
    </source>
</evidence>
<accession>A0AA38L238</accession>
<evidence type="ECO:0000313" key="2">
    <source>
        <dbReference type="Proteomes" id="UP001163798"/>
    </source>
</evidence>
<name>A0AA38L238_9AGAR</name>
<dbReference type="Gene3D" id="3.40.50.2000">
    <property type="entry name" value="Glycogen Phosphorylase B"/>
    <property type="match status" value="1"/>
</dbReference>
<keyword evidence="2" id="KW-1185">Reference proteome</keyword>
<gene>
    <name evidence="1" type="ORF">GGU10DRAFT_382557</name>
</gene>
<organism evidence="1 2">
    <name type="scientific">Lentinula aff. detonsa</name>
    <dbReference type="NCBI Taxonomy" id="2804958"/>
    <lineage>
        <taxon>Eukaryota</taxon>
        <taxon>Fungi</taxon>
        <taxon>Dikarya</taxon>
        <taxon>Basidiomycota</taxon>
        <taxon>Agaricomycotina</taxon>
        <taxon>Agaricomycetes</taxon>
        <taxon>Agaricomycetidae</taxon>
        <taxon>Agaricales</taxon>
        <taxon>Marasmiineae</taxon>
        <taxon>Omphalotaceae</taxon>
        <taxon>Lentinula</taxon>
    </lineage>
</organism>
<protein>
    <submittedName>
        <fullName evidence="1">Uncharacterized protein</fullName>
    </submittedName>
</protein>
<dbReference type="AlphaFoldDB" id="A0AA38L238"/>